<evidence type="ECO:0000313" key="1">
    <source>
        <dbReference type="EMBL" id="RSL40667.1"/>
    </source>
</evidence>
<dbReference type="AlphaFoldDB" id="A0A428NIQ0"/>
<comment type="caution">
    <text evidence="1">The sequence shown here is derived from an EMBL/GenBank/DDBJ whole genome shotgun (WGS) entry which is preliminary data.</text>
</comment>
<keyword evidence="2" id="KW-1185">Reference proteome</keyword>
<evidence type="ECO:0000313" key="2">
    <source>
        <dbReference type="Proteomes" id="UP000288168"/>
    </source>
</evidence>
<sequence>MGTRALEIVRFNKRYYIRYHRLDGYCRGLGTKIVARIPTDTQAYREWLQRKRDRYVEHERRLEEHIYSRCGESDSEQDDASFCQFVLLPSELPQLNQLDFEYVYILNLDCEVFTVNFGAHWKLSSIPRDDVWRLAMADSMYAYKPTLSLDACPEEMMASLALEYSRRDAKLDFDSRVVNPMVEINNPGQALLARVLTEVLLKHKDEIIRFGREWHPSSFPFRELIFAIVSIASGQASFHSFPARFCHPRDCLRLNCDTHHLPDLTGWFDQEWAGNHAPLLDFGSMSHWPGEAAGVSPNETMYWLEDVLVSLVLVIDDKAVGEAASWGIEQGHDNFQVTILSMFEVAFAEVSTSGTTGEPYITYTKPIKLSPLDPDYCMSTHPRERPERKPGMGVQQAWGERIMQSNCTGTMARIRSQFPGVCALVNFFSVASSRRAAVMSAGPPFPPEIYSRLLDFVDYDTWKSCCVVSPAFRRLPLANIDLMT</sequence>
<reference evidence="1 2" key="1">
    <citation type="submission" date="2017-06" db="EMBL/GenBank/DDBJ databases">
        <title>Comparative genomic analysis of Ambrosia Fusariam Clade fungi.</title>
        <authorList>
            <person name="Stajich J.E."/>
            <person name="Carrillo J."/>
            <person name="Kijimoto T."/>
            <person name="Eskalen A."/>
            <person name="O'Donnell K."/>
            <person name="Kasson M."/>
        </authorList>
    </citation>
    <scope>NUCLEOTIDE SEQUENCE [LARGE SCALE GENOMIC DNA]</scope>
    <source>
        <strain evidence="1 2">NRRL62584</strain>
    </source>
</reference>
<gene>
    <name evidence="1" type="ORF">CEP54_016051</name>
</gene>
<organism evidence="1 2">
    <name type="scientific">Fusarium duplospermum</name>
    <dbReference type="NCBI Taxonomy" id="1325734"/>
    <lineage>
        <taxon>Eukaryota</taxon>
        <taxon>Fungi</taxon>
        <taxon>Dikarya</taxon>
        <taxon>Ascomycota</taxon>
        <taxon>Pezizomycotina</taxon>
        <taxon>Sordariomycetes</taxon>
        <taxon>Hypocreomycetidae</taxon>
        <taxon>Hypocreales</taxon>
        <taxon>Nectriaceae</taxon>
        <taxon>Fusarium</taxon>
        <taxon>Fusarium solani species complex</taxon>
    </lineage>
</organism>
<dbReference type="STRING" id="1325734.A0A428NIQ0"/>
<evidence type="ECO:0008006" key="3">
    <source>
        <dbReference type="Google" id="ProtNLM"/>
    </source>
</evidence>
<dbReference type="Proteomes" id="UP000288168">
    <property type="component" value="Unassembled WGS sequence"/>
</dbReference>
<dbReference type="OrthoDB" id="3938867at2759"/>
<name>A0A428NIQ0_9HYPO</name>
<dbReference type="EMBL" id="NKCI01000478">
    <property type="protein sequence ID" value="RSL40667.1"/>
    <property type="molecule type" value="Genomic_DNA"/>
</dbReference>
<protein>
    <recommendedName>
        <fullName evidence="3">F-box domain-containing protein</fullName>
    </recommendedName>
</protein>
<accession>A0A428NIQ0</accession>
<proteinExistence type="predicted"/>